<sequence length="39" mass="4574">MLGMLLMSIGSNRMYNTYRKQNAELKITMFLSKSTCNKR</sequence>
<proteinExistence type="predicted"/>
<reference evidence="1 2" key="1">
    <citation type="journal article" date="2013" name="Genome Announc.">
        <title>Draft Genome Sequence of Indibacter alkaliphilus Strain LW1T, Isolated from Lonar Lake, a Haloalkaline Lake in the Buldana District of Maharashtra, India.</title>
        <authorList>
            <person name="Singh A."/>
            <person name="Kumar Jangir P."/>
            <person name="Sharma R."/>
            <person name="Singh A."/>
            <person name="Kumar Pinnaka A."/>
            <person name="Shivaji S."/>
        </authorList>
    </citation>
    <scope>NUCLEOTIDE SEQUENCE [LARGE SCALE GENOMIC DNA]</scope>
    <source>
        <strain evidence="2">CCUG 57479 / KCTC 22604 / LW1</strain>
    </source>
</reference>
<dbReference type="STRING" id="1189612.A33Q_4196"/>
<dbReference type="EMBL" id="ALWO02000052">
    <property type="protein sequence ID" value="EOZ92103.1"/>
    <property type="molecule type" value="Genomic_DNA"/>
</dbReference>
<name>S2DQJ1_INDAL</name>
<gene>
    <name evidence="1" type="ORF">A33Q_4196</name>
</gene>
<organism evidence="1 2">
    <name type="scientific">Indibacter alkaliphilus (strain CCUG 57479 / KCTC 22604 / LW1)</name>
    <dbReference type="NCBI Taxonomy" id="1189612"/>
    <lineage>
        <taxon>Bacteria</taxon>
        <taxon>Pseudomonadati</taxon>
        <taxon>Bacteroidota</taxon>
        <taxon>Cytophagia</taxon>
        <taxon>Cytophagales</taxon>
        <taxon>Cyclobacteriaceae</taxon>
    </lineage>
</organism>
<evidence type="ECO:0000313" key="2">
    <source>
        <dbReference type="Proteomes" id="UP000006073"/>
    </source>
</evidence>
<accession>S2DQJ1</accession>
<comment type="caution">
    <text evidence="1">The sequence shown here is derived from an EMBL/GenBank/DDBJ whole genome shotgun (WGS) entry which is preliminary data.</text>
</comment>
<dbReference type="Proteomes" id="UP000006073">
    <property type="component" value="Unassembled WGS sequence"/>
</dbReference>
<dbReference type="AlphaFoldDB" id="S2DQJ1"/>
<keyword evidence="2" id="KW-1185">Reference proteome</keyword>
<evidence type="ECO:0000313" key="1">
    <source>
        <dbReference type="EMBL" id="EOZ92103.1"/>
    </source>
</evidence>
<protein>
    <submittedName>
        <fullName evidence="1">Uncharacterized protein</fullName>
    </submittedName>
</protein>